<dbReference type="AlphaFoldDB" id="X1G7K5"/>
<dbReference type="Pfam" id="PF05258">
    <property type="entry name" value="DciA"/>
    <property type="match status" value="1"/>
</dbReference>
<dbReference type="EMBL" id="BARU01005749">
    <property type="protein sequence ID" value="GAH40825.1"/>
    <property type="molecule type" value="Genomic_DNA"/>
</dbReference>
<protein>
    <recommendedName>
        <fullName evidence="3">DUF721 domain-containing protein</fullName>
    </recommendedName>
</protein>
<evidence type="ECO:0008006" key="3">
    <source>
        <dbReference type="Google" id="ProtNLM"/>
    </source>
</evidence>
<comment type="caution">
    <text evidence="2">The sequence shown here is derived from an EMBL/GenBank/DDBJ whole genome shotgun (WGS) entry which is preliminary data.</text>
</comment>
<evidence type="ECO:0000313" key="2">
    <source>
        <dbReference type="EMBL" id="GAH40825.1"/>
    </source>
</evidence>
<dbReference type="PANTHER" id="PTHR36456:SF1">
    <property type="entry name" value="UPF0232 PROTEIN SCO3875"/>
    <property type="match status" value="1"/>
</dbReference>
<gene>
    <name evidence="2" type="ORF">S03H2_11251</name>
</gene>
<organism evidence="2">
    <name type="scientific">marine sediment metagenome</name>
    <dbReference type="NCBI Taxonomy" id="412755"/>
    <lineage>
        <taxon>unclassified sequences</taxon>
        <taxon>metagenomes</taxon>
        <taxon>ecological metagenomes</taxon>
    </lineage>
</organism>
<feature type="compositionally biased region" description="Basic and acidic residues" evidence="1">
    <location>
        <begin position="173"/>
        <end position="186"/>
    </location>
</feature>
<name>X1G7K5_9ZZZZ</name>
<evidence type="ECO:0000256" key="1">
    <source>
        <dbReference type="SAM" id="MobiDB-lite"/>
    </source>
</evidence>
<dbReference type="InterPro" id="IPR007922">
    <property type="entry name" value="DciA-like"/>
</dbReference>
<accession>X1G7K5</accession>
<reference evidence="2" key="1">
    <citation type="journal article" date="2014" name="Front. Microbiol.">
        <title>High frequency of phylogenetically diverse reductive dehalogenase-homologous genes in deep subseafloor sedimentary metagenomes.</title>
        <authorList>
            <person name="Kawai M."/>
            <person name="Futagami T."/>
            <person name="Toyoda A."/>
            <person name="Takaki Y."/>
            <person name="Nishi S."/>
            <person name="Hori S."/>
            <person name="Arai W."/>
            <person name="Tsubouchi T."/>
            <person name="Morono Y."/>
            <person name="Uchiyama I."/>
            <person name="Ito T."/>
            <person name="Fujiyama A."/>
            <person name="Inagaki F."/>
            <person name="Takami H."/>
        </authorList>
    </citation>
    <scope>NUCLEOTIDE SEQUENCE</scope>
    <source>
        <strain evidence="2">Expedition CK06-06</strain>
    </source>
</reference>
<proteinExistence type="predicted"/>
<dbReference type="PANTHER" id="PTHR36456">
    <property type="entry name" value="UPF0232 PROTEIN SCO3875"/>
    <property type="match status" value="1"/>
</dbReference>
<feature type="region of interest" description="Disordered" evidence="1">
    <location>
        <begin position="145"/>
        <end position="186"/>
    </location>
</feature>
<feature type="compositionally biased region" description="Low complexity" evidence="1">
    <location>
        <begin position="154"/>
        <end position="167"/>
    </location>
</feature>
<sequence>MEDLLDRAGEDRFAKRRPPIPMKEWKIAVGPRIADRARPVTLERGILLVKVTTSVWANELQMLAPELVARLRVRGYAVDQLRFRVGPLDMPDRPPERRITRKVPPPVVLSPELTATINEIGDPDLRAVIARAASANLAWQDFVSPVSGAPKSVSAEAAARAARTSEAPRGARVPRDAPGDRSGRRR</sequence>